<dbReference type="Pfam" id="PF00361">
    <property type="entry name" value="Proton_antipo_M"/>
    <property type="match status" value="1"/>
</dbReference>
<dbReference type="PANTHER" id="PTHR43507">
    <property type="entry name" value="NADH-UBIQUINONE OXIDOREDUCTASE CHAIN 4"/>
    <property type="match status" value="1"/>
</dbReference>
<evidence type="ECO:0000256" key="12">
    <source>
        <dbReference type="ARBA" id="ARBA00023075"/>
    </source>
</evidence>
<feature type="transmembrane region" description="Helical" evidence="17">
    <location>
        <begin position="70"/>
        <end position="90"/>
    </location>
</feature>
<evidence type="ECO:0000256" key="11">
    <source>
        <dbReference type="ARBA" id="ARBA00023027"/>
    </source>
</evidence>
<organism evidence="19">
    <name type="scientific">Echinostoma caproni</name>
    <dbReference type="NCBI Taxonomy" id="27848"/>
    <lineage>
        <taxon>Eukaryota</taxon>
        <taxon>Metazoa</taxon>
        <taxon>Spiralia</taxon>
        <taxon>Lophotrochozoa</taxon>
        <taxon>Platyhelminthes</taxon>
        <taxon>Trematoda</taxon>
        <taxon>Digenea</taxon>
        <taxon>Plagiorchiida</taxon>
        <taxon>Echinostomata</taxon>
        <taxon>Echinostomatoidea</taxon>
        <taxon>Echinostomatidae</taxon>
        <taxon>Echinostoma</taxon>
    </lineage>
</organism>
<dbReference type="GO" id="GO:0031966">
    <property type="term" value="C:mitochondrial membrane"/>
    <property type="evidence" value="ECO:0007669"/>
    <property type="project" value="UniProtKB-SubCell"/>
</dbReference>
<sequence>LRLLWVYMVGLGLFGLYTVEWGGVFIFDSVRFYLRILSLFLAVSIIFSRFELNYLSGVLSSLLCYSCVRGLWFWVFYEMSILPLLLLLIAESPYSERFIASWYLLGYVVVRSLPMLLCILYIGSVCGRYNLQLWSSEFSLCSGFLLYILLSVMFITKIPLPPFHVWLPIVHAEASRPVSICLSGYIMKLGLLGVCRFSY</sequence>
<keyword evidence="11" id="KW-0520">NAD</keyword>
<dbReference type="InterPro" id="IPR001750">
    <property type="entry name" value="ND/Mrp_TM"/>
</dbReference>
<evidence type="ECO:0000256" key="4">
    <source>
        <dbReference type="ARBA" id="ARBA00021006"/>
    </source>
</evidence>
<feature type="transmembrane region" description="Helical" evidence="17">
    <location>
        <begin position="32"/>
        <end position="50"/>
    </location>
</feature>
<evidence type="ECO:0000256" key="5">
    <source>
        <dbReference type="ARBA" id="ARBA00022448"/>
    </source>
</evidence>
<evidence type="ECO:0000256" key="1">
    <source>
        <dbReference type="ARBA" id="ARBA00004225"/>
    </source>
</evidence>
<dbReference type="PANTHER" id="PTHR43507:SF20">
    <property type="entry name" value="NADH-UBIQUINONE OXIDOREDUCTASE CHAIN 4"/>
    <property type="match status" value="1"/>
</dbReference>
<dbReference type="GO" id="GO:0008137">
    <property type="term" value="F:NADH dehydrogenase (ubiquinone) activity"/>
    <property type="evidence" value="ECO:0007669"/>
    <property type="project" value="UniProtKB-EC"/>
</dbReference>
<evidence type="ECO:0000256" key="13">
    <source>
        <dbReference type="ARBA" id="ARBA00023128"/>
    </source>
</evidence>
<evidence type="ECO:0000256" key="7">
    <source>
        <dbReference type="ARBA" id="ARBA00022692"/>
    </source>
</evidence>
<keyword evidence="14 17" id="KW-0472">Membrane</keyword>
<evidence type="ECO:0000256" key="3">
    <source>
        <dbReference type="ARBA" id="ARBA00012944"/>
    </source>
</evidence>
<dbReference type="EC" id="7.1.1.2" evidence="3"/>
<evidence type="ECO:0000256" key="14">
    <source>
        <dbReference type="ARBA" id="ARBA00023136"/>
    </source>
</evidence>
<dbReference type="GO" id="GO:0048039">
    <property type="term" value="F:ubiquinone binding"/>
    <property type="evidence" value="ECO:0007669"/>
    <property type="project" value="TreeGrafter"/>
</dbReference>
<evidence type="ECO:0000259" key="18">
    <source>
        <dbReference type="Pfam" id="PF00361"/>
    </source>
</evidence>
<evidence type="ECO:0000256" key="16">
    <source>
        <dbReference type="ARBA" id="ARBA00049551"/>
    </source>
</evidence>
<evidence type="ECO:0000256" key="17">
    <source>
        <dbReference type="SAM" id="Phobius"/>
    </source>
</evidence>
<evidence type="ECO:0000256" key="10">
    <source>
        <dbReference type="ARBA" id="ARBA00022989"/>
    </source>
</evidence>
<feature type="transmembrane region" description="Helical" evidence="17">
    <location>
        <begin position="6"/>
        <end position="27"/>
    </location>
</feature>
<dbReference type="GO" id="GO:0015990">
    <property type="term" value="P:electron transport coupled proton transport"/>
    <property type="evidence" value="ECO:0007669"/>
    <property type="project" value="TreeGrafter"/>
</dbReference>
<keyword evidence="6" id="KW-0679">Respiratory chain</keyword>
<dbReference type="InterPro" id="IPR003918">
    <property type="entry name" value="NADH_UbQ_OxRdtase"/>
</dbReference>
<comment type="subcellular location">
    <subcellularLocation>
        <location evidence="1">Mitochondrion membrane</location>
        <topology evidence="1">Multi-pass membrane protein</topology>
    </subcellularLocation>
</comment>
<evidence type="ECO:0000256" key="2">
    <source>
        <dbReference type="ARBA" id="ARBA00009025"/>
    </source>
</evidence>
<dbReference type="WBParaSite" id="ECPE_0001416401-mRNA-1">
    <property type="protein sequence ID" value="ECPE_0001416401-mRNA-1"/>
    <property type="gene ID" value="ECPE_0001416401"/>
</dbReference>
<name>A0A183B4I9_9TREM</name>
<comment type="catalytic activity">
    <reaction evidence="16">
        <text>a ubiquinone + NADH + 5 H(+)(in) = a ubiquinol + NAD(+) + 4 H(+)(out)</text>
        <dbReference type="Rhea" id="RHEA:29091"/>
        <dbReference type="Rhea" id="RHEA-COMP:9565"/>
        <dbReference type="Rhea" id="RHEA-COMP:9566"/>
        <dbReference type="ChEBI" id="CHEBI:15378"/>
        <dbReference type="ChEBI" id="CHEBI:16389"/>
        <dbReference type="ChEBI" id="CHEBI:17976"/>
        <dbReference type="ChEBI" id="CHEBI:57540"/>
        <dbReference type="ChEBI" id="CHEBI:57945"/>
        <dbReference type="EC" id="7.1.1.2"/>
    </reaction>
</comment>
<feature type="transmembrane region" description="Helical" evidence="17">
    <location>
        <begin position="134"/>
        <end position="155"/>
    </location>
</feature>
<evidence type="ECO:0000313" key="19">
    <source>
        <dbReference type="WBParaSite" id="ECPE_0001416401-mRNA-1"/>
    </source>
</evidence>
<dbReference type="PRINTS" id="PR01437">
    <property type="entry name" value="NUOXDRDTASE4"/>
</dbReference>
<dbReference type="GO" id="GO:0042773">
    <property type="term" value="P:ATP synthesis coupled electron transport"/>
    <property type="evidence" value="ECO:0007669"/>
    <property type="project" value="InterPro"/>
</dbReference>
<evidence type="ECO:0000256" key="6">
    <source>
        <dbReference type="ARBA" id="ARBA00022660"/>
    </source>
</evidence>
<evidence type="ECO:0000256" key="15">
    <source>
        <dbReference type="ARBA" id="ARBA00031025"/>
    </source>
</evidence>
<keyword evidence="7 17" id="KW-0812">Transmembrane</keyword>
<accession>A0A183B4I9</accession>
<feature type="transmembrane region" description="Helical" evidence="17">
    <location>
        <begin position="102"/>
        <end position="122"/>
    </location>
</feature>
<protein>
    <recommendedName>
        <fullName evidence="4">NADH-ubiquinone oxidoreductase chain 4</fullName>
        <ecNumber evidence="3">7.1.1.2</ecNumber>
    </recommendedName>
    <alternativeName>
        <fullName evidence="15">NADH dehydrogenase subunit 4</fullName>
    </alternativeName>
</protein>
<keyword evidence="13" id="KW-0496">Mitochondrion</keyword>
<dbReference type="GO" id="GO:0003954">
    <property type="term" value="F:NADH dehydrogenase activity"/>
    <property type="evidence" value="ECO:0007669"/>
    <property type="project" value="TreeGrafter"/>
</dbReference>
<keyword evidence="8" id="KW-1278">Translocase</keyword>
<dbReference type="AlphaFoldDB" id="A0A183B4I9"/>
<feature type="domain" description="NADH:quinone oxidoreductase/Mrp antiporter transmembrane" evidence="18">
    <location>
        <begin position="72"/>
        <end position="198"/>
    </location>
</feature>
<proteinExistence type="inferred from homology"/>
<keyword evidence="9" id="KW-0249">Electron transport</keyword>
<keyword evidence="5" id="KW-0813">Transport</keyword>
<keyword evidence="10 17" id="KW-1133">Transmembrane helix</keyword>
<comment type="similarity">
    <text evidence="2">Belongs to the complex I subunit 4 family.</text>
</comment>
<evidence type="ECO:0000256" key="9">
    <source>
        <dbReference type="ARBA" id="ARBA00022982"/>
    </source>
</evidence>
<evidence type="ECO:0000256" key="8">
    <source>
        <dbReference type="ARBA" id="ARBA00022967"/>
    </source>
</evidence>
<keyword evidence="12" id="KW-0830">Ubiquinone</keyword>
<reference evidence="19" key="1">
    <citation type="submission" date="2016-06" db="UniProtKB">
        <authorList>
            <consortium name="WormBaseParasite"/>
        </authorList>
    </citation>
    <scope>IDENTIFICATION</scope>
</reference>